<dbReference type="Pfam" id="PF03160">
    <property type="entry name" value="Calx-beta"/>
    <property type="match status" value="1"/>
</dbReference>
<evidence type="ECO:0000313" key="8">
    <source>
        <dbReference type="EMBL" id="WOB44388.1"/>
    </source>
</evidence>
<evidence type="ECO:0000259" key="7">
    <source>
        <dbReference type="SMART" id="SM00237"/>
    </source>
</evidence>
<keyword evidence="4" id="KW-0677">Repeat</keyword>
<feature type="compositionally biased region" description="Low complexity" evidence="6">
    <location>
        <begin position="289"/>
        <end position="303"/>
    </location>
</feature>
<proteinExistence type="predicted"/>
<dbReference type="GO" id="GO:0007154">
    <property type="term" value="P:cell communication"/>
    <property type="evidence" value="ECO:0007669"/>
    <property type="project" value="InterPro"/>
</dbReference>
<feature type="region of interest" description="Disordered" evidence="6">
    <location>
        <begin position="332"/>
        <end position="352"/>
    </location>
</feature>
<evidence type="ECO:0000256" key="4">
    <source>
        <dbReference type="ARBA" id="ARBA00022737"/>
    </source>
</evidence>
<comment type="subcellular location">
    <subcellularLocation>
        <location evidence="1">Secreted</location>
    </subcellularLocation>
</comment>
<dbReference type="InterPro" id="IPR001343">
    <property type="entry name" value="Hemolysn_Ca-bd"/>
</dbReference>
<protein>
    <recommendedName>
        <fullName evidence="7">Calx-beta domain-containing protein</fullName>
    </recommendedName>
</protein>
<dbReference type="GO" id="GO:0005509">
    <property type="term" value="F:calcium ion binding"/>
    <property type="evidence" value="ECO:0007669"/>
    <property type="project" value="InterPro"/>
</dbReference>
<dbReference type="KEGG" id="tog:HNI00_15480"/>
<dbReference type="Gene3D" id="2.60.40.2030">
    <property type="match status" value="1"/>
</dbReference>
<dbReference type="PRINTS" id="PR00313">
    <property type="entry name" value="CABNDNGRPT"/>
</dbReference>
<dbReference type="GO" id="GO:0005576">
    <property type="term" value="C:extracellular region"/>
    <property type="evidence" value="ECO:0007669"/>
    <property type="project" value="UniProtKB-SubCell"/>
</dbReference>
<dbReference type="SMART" id="SM00237">
    <property type="entry name" value="Calx_beta"/>
    <property type="match status" value="1"/>
</dbReference>
<sequence length="748" mass="78807">MAKKKGKGKGVNYSSPYGDGVDWDIDDYLPVWELPEGETFSPIEPLSFNADLQGRSQLFLPLYVNNDGIGNDTDGFNTITLSLDPTDTVGFTQETYILKESWDAIAGDVFTDPYRFSYPQPEQLADYLSKTFLVDGASRPFNTPRLIPGGRFKEIIIIIEDAQSPLPIQLGAENNTVPGSGIGNTSGINVIYAGAGSDTIDTGDSDDTVRGEEGDDWLVGGNGDDMLYGEAGNDLLRGSDSRITDFQSSSYTRPAGDYLNGGTGNDTLYGEGGWDTIDGMEGDDLIYGDNPDPSLDNPDSENPFTDEQDVLSGGNGNDVIFGGADDDKLFGDAGDDYLSGGPGQDSLEGGDGRDRFDFYTYRPGFNDDDFIRDFSLADDTIGIYIGTAESSSFRNVGLTVNSAILPSQFVIGSNATTANHRFILTLSSFGDSSASLFFDPDGSGPTEQIKLADLSSGDGSSLSNFNHTHIVTFDDTRRRPAPSAPLPPAPSVQFAQSTLLVNETAGVATLTLNRTGTLAGLSQVSVAIAGGTATPDIDFGAAPFPQTITFGIGESQKTIEIPILRDAFVEGDETILLSLSSVNNPFAGTLDTLIGNANLATMTIQDAGATNGSDLLVGTPQKDAIAGLNGNDTILGLGANDTLTGGRGNDTLFGGTGNDTLRGNQGRDVFALERGPGSIRVLDFQDGGDRLGLTPGLRFPRLKIVQQGSGSSVSTRISLGNDLLAILPGIAKAQITKADFVSIRPPAI</sequence>
<dbReference type="InterPro" id="IPR003644">
    <property type="entry name" value="Calx_beta"/>
</dbReference>
<dbReference type="EMBL" id="CP053540">
    <property type="protein sequence ID" value="WOB44388.1"/>
    <property type="molecule type" value="Genomic_DNA"/>
</dbReference>
<evidence type="ECO:0000256" key="3">
    <source>
        <dbReference type="ARBA" id="ARBA00022729"/>
    </source>
</evidence>
<keyword evidence="5" id="KW-0106">Calcium</keyword>
<dbReference type="InterPro" id="IPR038081">
    <property type="entry name" value="CalX-like_sf"/>
</dbReference>
<evidence type="ECO:0000256" key="5">
    <source>
        <dbReference type="ARBA" id="ARBA00022837"/>
    </source>
</evidence>
<dbReference type="GO" id="GO:0016020">
    <property type="term" value="C:membrane"/>
    <property type="evidence" value="ECO:0007669"/>
    <property type="project" value="InterPro"/>
</dbReference>
<dbReference type="AlphaFoldDB" id="A0AA96Y9L6"/>
<dbReference type="InterPro" id="IPR018511">
    <property type="entry name" value="Hemolysin-typ_Ca-bd_CS"/>
</dbReference>
<dbReference type="InterPro" id="IPR050557">
    <property type="entry name" value="RTX_toxin/Mannuronan_C5-epim"/>
</dbReference>
<dbReference type="PANTHER" id="PTHR38340:SF1">
    <property type="entry name" value="S-LAYER PROTEIN"/>
    <property type="match status" value="1"/>
</dbReference>
<feature type="region of interest" description="Disordered" evidence="6">
    <location>
        <begin position="281"/>
        <end position="317"/>
    </location>
</feature>
<evidence type="ECO:0000256" key="1">
    <source>
        <dbReference type="ARBA" id="ARBA00004613"/>
    </source>
</evidence>
<evidence type="ECO:0000256" key="6">
    <source>
        <dbReference type="SAM" id="MobiDB-lite"/>
    </source>
</evidence>
<dbReference type="PROSITE" id="PS00330">
    <property type="entry name" value="HEMOLYSIN_CALCIUM"/>
    <property type="match status" value="3"/>
</dbReference>
<gene>
    <name evidence="8" type="ORF">HNI00_15480</name>
</gene>
<accession>A0AA96Y9L6</accession>
<feature type="domain" description="Calx-beta" evidence="7">
    <location>
        <begin position="479"/>
        <end position="580"/>
    </location>
</feature>
<dbReference type="InterPro" id="IPR011049">
    <property type="entry name" value="Serralysin-like_metalloprot_C"/>
</dbReference>
<dbReference type="SUPFAM" id="SSF141072">
    <property type="entry name" value="CalX-like"/>
    <property type="match status" value="1"/>
</dbReference>
<organism evidence="8">
    <name type="scientific">Thermoleptolyngbya oregonensis NK1-22</name>
    <dbReference type="NCBI Taxonomy" id="2547457"/>
    <lineage>
        <taxon>Bacteria</taxon>
        <taxon>Bacillati</taxon>
        <taxon>Cyanobacteriota</taxon>
        <taxon>Cyanophyceae</taxon>
        <taxon>Oculatellales</taxon>
        <taxon>Oculatellaceae</taxon>
        <taxon>Thermoleptolyngbya</taxon>
    </lineage>
</organism>
<name>A0AA96Y9L6_9CYAN</name>
<dbReference type="Pfam" id="PF00353">
    <property type="entry name" value="HemolysinCabind"/>
    <property type="match status" value="4"/>
</dbReference>
<reference evidence="8" key="1">
    <citation type="submission" date="2020-05" db="EMBL/GenBank/DDBJ databases">
        <authorList>
            <person name="Zhu T."/>
            <person name="Keshari N."/>
            <person name="Lu X."/>
        </authorList>
    </citation>
    <scope>NUCLEOTIDE SEQUENCE</scope>
    <source>
        <strain evidence="8">NK1-22</strain>
    </source>
</reference>
<dbReference type="SUPFAM" id="SSF51120">
    <property type="entry name" value="beta-Roll"/>
    <property type="match status" value="3"/>
</dbReference>
<dbReference type="PANTHER" id="PTHR38340">
    <property type="entry name" value="S-LAYER PROTEIN"/>
    <property type="match status" value="1"/>
</dbReference>
<keyword evidence="2" id="KW-0964">Secreted</keyword>
<dbReference type="RefSeq" id="WP_316787479.1">
    <property type="nucleotide sequence ID" value="NZ_CP053540.1"/>
</dbReference>
<keyword evidence="3" id="KW-0732">Signal</keyword>
<dbReference type="Gene3D" id="2.150.10.10">
    <property type="entry name" value="Serralysin-like metalloprotease, C-terminal"/>
    <property type="match status" value="4"/>
</dbReference>
<evidence type="ECO:0000256" key="2">
    <source>
        <dbReference type="ARBA" id="ARBA00022525"/>
    </source>
</evidence>